<dbReference type="GO" id="GO:0016998">
    <property type="term" value="P:cell wall macromolecule catabolic process"/>
    <property type="evidence" value="ECO:0007669"/>
    <property type="project" value="InterPro"/>
</dbReference>
<protein>
    <recommendedName>
        <fullName evidence="3">Lysozyme</fullName>
        <ecNumber evidence="3">3.2.1.17</ecNumber>
    </recommendedName>
</protein>
<evidence type="ECO:0000313" key="5">
    <source>
        <dbReference type="Proteomes" id="UP000307507"/>
    </source>
</evidence>
<dbReference type="GO" id="GO:0009253">
    <property type="term" value="P:peptidoglycan catabolic process"/>
    <property type="evidence" value="ECO:0007669"/>
    <property type="project" value="InterPro"/>
</dbReference>
<keyword evidence="3" id="KW-0326">Glycosidase</keyword>
<dbReference type="PANTHER" id="PTHR38107">
    <property type="match status" value="1"/>
</dbReference>
<keyword evidence="3" id="KW-0378">Hydrolase</keyword>
<proteinExistence type="inferred from homology"/>
<dbReference type="InterPro" id="IPR002196">
    <property type="entry name" value="Glyco_hydro_24"/>
</dbReference>
<dbReference type="Pfam" id="PF00959">
    <property type="entry name" value="Phage_lysozyme"/>
    <property type="match status" value="1"/>
</dbReference>
<keyword evidence="2 3" id="KW-0081">Bacteriolytic enzyme</keyword>
<sequence>MNKNGEHVGYNDSKGFPTIGFGHLIKKGEPYKVGSTITDEEAQSIFVKDSKDIFTKADKYLKDFNLSTNQRYALYDASFNMGPGKMLDYNENGSKFSGENFFLQYMGDGPGVSKRRYGENLLYSENLYIHFDVYSKKNQIIAAKKALEAALNPPEEKKDEPKQ</sequence>
<comment type="caution">
    <text evidence="4">The sequence shown here is derived from an EMBL/GenBank/DDBJ whole genome shotgun (WGS) entry which is preliminary data.</text>
</comment>
<dbReference type="PANTHER" id="PTHR38107:SF3">
    <property type="entry name" value="LYSOZYME RRRD-RELATED"/>
    <property type="match status" value="1"/>
</dbReference>
<keyword evidence="1 3" id="KW-0929">Antimicrobial</keyword>
<accession>A0A4S3ZNV1</accession>
<name>A0A4S3ZNV1_9FLAO</name>
<dbReference type="InterPro" id="IPR051018">
    <property type="entry name" value="Bacteriophage_GH24"/>
</dbReference>
<dbReference type="EC" id="3.2.1.17" evidence="3"/>
<dbReference type="SUPFAM" id="SSF53955">
    <property type="entry name" value="Lysozyme-like"/>
    <property type="match status" value="1"/>
</dbReference>
<dbReference type="OrthoDB" id="1444841at2"/>
<gene>
    <name evidence="4" type="ORF">E6C50_17430</name>
</gene>
<dbReference type="Gene3D" id="1.10.530.40">
    <property type="match status" value="1"/>
</dbReference>
<evidence type="ECO:0000256" key="3">
    <source>
        <dbReference type="RuleBase" id="RU003788"/>
    </source>
</evidence>
<organism evidence="4 5">
    <name type="scientific">Flavobacterium supellecticarium</name>
    <dbReference type="NCBI Taxonomy" id="2565924"/>
    <lineage>
        <taxon>Bacteria</taxon>
        <taxon>Pseudomonadati</taxon>
        <taxon>Bacteroidota</taxon>
        <taxon>Flavobacteriia</taxon>
        <taxon>Flavobacteriales</taxon>
        <taxon>Flavobacteriaceae</taxon>
        <taxon>Flavobacterium</taxon>
    </lineage>
</organism>
<reference evidence="4 5" key="1">
    <citation type="submission" date="2019-04" db="EMBL/GenBank/DDBJ databases">
        <title>Flavobacterium sp. nov. isolated from construction timber.</title>
        <authorList>
            <person name="Lin S.-Y."/>
            <person name="Chang C.-T."/>
            <person name="Young C.-C."/>
        </authorList>
    </citation>
    <scope>NUCLEOTIDE SEQUENCE [LARGE SCALE GENOMIC DNA]</scope>
    <source>
        <strain evidence="4 5">CC-CTC003</strain>
    </source>
</reference>
<evidence type="ECO:0000256" key="2">
    <source>
        <dbReference type="ARBA" id="ARBA00022638"/>
    </source>
</evidence>
<dbReference type="GO" id="GO:0031640">
    <property type="term" value="P:killing of cells of another organism"/>
    <property type="evidence" value="ECO:0007669"/>
    <property type="project" value="UniProtKB-KW"/>
</dbReference>
<dbReference type="InterPro" id="IPR023346">
    <property type="entry name" value="Lysozyme-like_dom_sf"/>
</dbReference>
<keyword evidence="5" id="KW-1185">Reference proteome</keyword>
<dbReference type="Proteomes" id="UP000307507">
    <property type="component" value="Unassembled WGS sequence"/>
</dbReference>
<dbReference type="EMBL" id="SSNZ01000015">
    <property type="protein sequence ID" value="THF47146.1"/>
    <property type="molecule type" value="Genomic_DNA"/>
</dbReference>
<evidence type="ECO:0000256" key="1">
    <source>
        <dbReference type="ARBA" id="ARBA00022529"/>
    </source>
</evidence>
<evidence type="ECO:0000313" key="4">
    <source>
        <dbReference type="EMBL" id="THF47146.1"/>
    </source>
</evidence>
<comment type="catalytic activity">
    <reaction evidence="3">
        <text>Hydrolysis of (1-&gt;4)-beta-linkages between N-acetylmuramic acid and N-acetyl-D-glucosamine residues in a peptidoglycan and between N-acetyl-D-glucosamine residues in chitodextrins.</text>
        <dbReference type="EC" id="3.2.1.17"/>
    </reaction>
</comment>
<dbReference type="GO" id="GO:0003796">
    <property type="term" value="F:lysozyme activity"/>
    <property type="evidence" value="ECO:0007669"/>
    <property type="project" value="UniProtKB-EC"/>
</dbReference>
<comment type="similarity">
    <text evidence="3">Belongs to the glycosyl hydrolase 24 family.</text>
</comment>
<dbReference type="AlphaFoldDB" id="A0A4S3ZNV1"/>
<dbReference type="InterPro" id="IPR023347">
    <property type="entry name" value="Lysozyme_dom_sf"/>
</dbReference>
<dbReference type="GO" id="GO:0042742">
    <property type="term" value="P:defense response to bacterium"/>
    <property type="evidence" value="ECO:0007669"/>
    <property type="project" value="UniProtKB-KW"/>
</dbReference>